<dbReference type="PANTHER" id="PTHR47843">
    <property type="entry name" value="BTB DOMAIN-CONTAINING PROTEIN-RELATED"/>
    <property type="match status" value="1"/>
</dbReference>
<organism evidence="2 3">
    <name type="scientific">Patellaria atrata CBS 101060</name>
    <dbReference type="NCBI Taxonomy" id="1346257"/>
    <lineage>
        <taxon>Eukaryota</taxon>
        <taxon>Fungi</taxon>
        <taxon>Dikarya</taxon>
        <taxon>Ascomycota</taxon>
        <taxon>Pezizomycotina</taxon>
        <taxon>Dothideomycetes</taxon>
        <taxon>Dothideomycetes incertae sedis</taxon>
        <taxon>Patellariales</taxon>
        <taxon>Patellariaceae</taxon>
        <taxon>Patellaria</taxon>
    </lineage>
</organism>
<dbReference type="InterPro" id="IPR011333">
    <property type="entry name" value="SKP1/BTB/POZ_sf"/>
</dbReference>
<dbReference type="AlphaFoldDB" id="A0A9P4VUZ5"/>
<feature type="domain" description="BTB" evidence="1">
    <location>
        <begin position="22"/>
        <end position="89"/>
    </location>
</feature>
<keyword evidence="3" id="KW-1185">Reference proteome</keyword>
<dbReference type="PANTHER" id="PTHR47843:SF5">
    <property type="entry name" value="BTB_POZ DOMAIN PROTEIN"/>
    <property type="match status" value="1"/>
</dbReference>
<dbReference type="Pfam" id="PF00651">
    <property type="entry name" value="BTB"/>
    <property type="match status" value="1"/>
</dbReference>
<dbReference type="Gene3D" id="3.30.710.10">
    <property type="entry name" value="Potassium Channel Kv1.1, Chain A"/>
    <property type="match status" value="1"/>
</dbReference>
<dbReference type="CDD" id="cd18186">
    <property type="entry name" value="BTB_POZ_ZBTB_KLHL-like"/>
    <property type="match status" value="1"/>
</dbReference>
<evidence type="ECO:0000313" key="3">
    <source>
        <dbReference type="Proteomes" id="UP000799429"/>
    </source>
</evidence>
<proteinExistence type="predicted"/>
<evidence type="ECO:0000313" key="2">
    <source>
        <dbReference type="EMBL" id="KAF2841109.1"/>
    </source>
</evidence>
<dbReference type="OrthoDB" id="6359816at2759"/>
<accession>A0A9P4VUZ5</accession>
<dbReference type="EMBL" id="MU006091">
    <property type="protein sequence ID" value="KAF2841109.1"/>
    <property type="molecule type" value="Genomic_DNA"/>
</dbReference>
<dbReference type="SMART" id="SM00225">
    <property type="entry name" value="BTB"/>
    <property type="match status" value="1"/>
</dbReference>
<gene>
    <name evidence="2" type="ORF">M501DRAFT_1013924</name>
</gene>
<sequence>MAESTVILLSSIASLFTSGNYSDFTVICGSETYKVHKAVICPQSEFFQKTFEGNFKESESNSVDLSAQHPRIVQAMLMFFYTGGYSQTKGEESEELHPMMFHVLVYAIAGMYTVPHLKELAKKWAAEAFRRSWSEAEFTNVIEKIYDDNVLPRDNELKKEVLWVTRNNRKTLLQNDRFVEMMREIGDFGTDLFILGPPPPPNPVEKRLRCPLCRAAQPTNSDGHYSTYNPTCRACAKQVGHWNWS</sequence>
<dbReference type="InterPro" id="IPR000210">
    <property type="entry name" value="BTB/POZ_dom"/>
</dbReference>
<reference evidence="2" key="1">
    <citation type="journal article" date="2020" name="Stud. Mycol.">
        <title>101 Dothideomycetes genomes: a test case for predicting lifestyles and emergence of pathogens.</title>
        <authorList>
            <person name="Haridas S."/>
            <person name="Albert R."/>
            <person name="Binder M."/>
            <person name="Bloem J."/>
            <person name="Labutti K."/>
            <person name="Salamov A."/>
            <person name="Andreopoulos B."/>
            <person name="Baker S."/>
            <person name="Barry K."/>
            <person name="Bills G."/>
            <person name="Bluhm B."/>
            <person name="Cannon C."/>
            <person name="Castanera R."/>
            <person name="Culley D."/>
            <person name="Daum C."/>
            <person name="Ezra D."/>
            <person name="Gonzalez J."/>
            <person name="Henrissat B."/>
            <person name="Kuo A."/>
            <person name="Liang C."/>
            <person name="Lipzen A."/>
            <person name="Lutzoni F."/>
            <person name="Magnuson J."/>
            <person name="Mondo S."/>
            <person name="Nolan M."/>
            <person name="Ohm R."/>
            <person name="Pangilinan J."/>
            <person name="Park H.-J."/>
            <person name="Ramirez L."/>
            <person name="Alfaro M."/>
            <person name="Sun H."/>
            <person name="Tritt A."/>
            <person name="Yoshinaga Y."/>
            <person name="Zwiers L.-H."/>
            <person name="Turgeon B."/>
            <person name="Goodwin S."/>
            <person name="Spatafora J."/>
            <person name="Crous P."/>
            <person name="Grigoriev I."/>
        </authorList>
    </citation>
    <scope>NUCLEOTIDE SEQUENCE</scope>
    <source>
        <strain evidence="2">CBS 101060</strain>
    </source>
</reference>
<dbReference type="PROSITE" id="PS50097">
    <property type="entry name" value="BTB"/>
    <property type="match status" value="1"/>
</dbReference>
<dbReference type="Proteomes" id="UP000799429">
    <property type="component" value="Unassembled WGS sequence"/>
</dbReference>
<dbReference type="SUPFAM" id="SSF54695">
    <property type="entry name" value="POZ domain"/>
    <property type="match status" value="1"/>
</dbReference>
<name>A0A9P4VUZ5_9PEZI</name>
<protein>
    <recommendedName>
        <fullName evidence="1">BTB domain-containing protein</fullName>
    </recommendedName>
</protein>
<evidence type="ECO:0000259" key="1">
    <source>
        <dbReference type="PROSITE" id="PS50097"/>
    </source>
</evidence>
<comment type="caution">
    <text evidence="2">The sequence shown here is derived from an EMBL/GenBank/DDBJ whole genome shotgun (WGS) entry which is preliminary data.</text>
</comment>